<dbReference type="AlphaFoldDB" id="E4ZTM9"/>
<protein>
    <submittedName>
        <fullName evidence="2">Predicted protein</fullName>
    </submittedName>
</protein>
<feature type="region of interest" description="Disordered" evidence="1">
    <location>
        <begin position="1"/>
        <end position="138"/>
    </location>
</feature>
<feature type="compositionally biased region" description="Low complexity" evidence="1">
    <location>
        <begin position="65"/>
        <end position="79"/>
    </location>
</feature>
<evidence type="ECO:0000256" key="1">
    <source>
        <dbReference type="SAM" id="MobiDB-lite"/>
    </source>
</evidence>
<gene>
    <name evidence="2" type="ORF">LEMA_P118880.1</name>
</gene>
<evidence type="ECO:0000313" key="3">
    <source>
        <dbReference type="Proteomes" id="UP000002668"/>
    </source>
</evidence>
<organism evidence="3">
    <name type="scientific">Leptosphaeria maculans (strain JN3 / isolate v23.1.3 / race Av1-4-5-6-7-8)</name>
    <name type="common">Blackleg fungus</name>
    <name type="synonym">Phoma lingam</name>
    <dbReference type="NCBI Taxonomy" id="985895"/>
    <lineage>
        <taxon>Eukaryota</taxon>
        <taxon>Fungi</taxon>
        <taxon>Dikarya</taxon>
        <taxon>Ascomycota</taxon>
        <taxon>Pezizomycotina</taxon>
        <taxon>Dothideomycetes</taxon>
        <taxon>Pleosporomycetidae</taxon>
        <taxon>Pleosporales</taxon>
        <taxon>Pleosporineae</taxon>
        <taxon>Leptosphaeriaceae</taxon>
        <taxon>Plenodomus</taxon>
        <taxon>Plenodomus lingam/Leptosphaeria maculans species complex</taxon>
    </lineage>
</organism>
<sequence length="172" mass="17966">MPPQTTLPHQLPTLPSNPNALTTATATAPNTLTPPNTLTTTVPLLLTSSPNPHNPNGSRESKPVAATAAAIRYRGAALAPTPPPPPPTPSASFSSSACRTTAQSALGGPPVGAPIVPRSTSSPTRSSSHLARSWRCKSSKRSRSLRRLRCRSVAHLAMRTSDRGSSVWAAWL</sequence>
<accession>E4ZTM9</accession>
<keyword evidence="3" id="KW-1185">Reference proteome</keyword>
<dbReference type="VEuPathDB" id="FungiDB:LEMA_P118880.1"/>
<feature type="compositionally biased region" description="Low complexity" evidence="1">
    <location>
        <begin position="1"/>
        <end position="51"/>
    </location>
</feature>
<feature type="compositionally biased region" description="Low complexity" evidence="1">
    <location>
        <begin position="117"/>
        <end position="128"/>
    </location>
</feature>
<dbReference type="HOGENOM" id="CLU_1555537_0_0_1"/>
<evidence type="ECO:0000313" key="2">
    <source>
        <dbReference type="EMBL" id="CBX94885.1"/>
    </source>
</evidence>
<feature type="compositionally biased region" description="Pro residues" evidence="1">
    <location>
        <begin position="80"/>
        <end position="89"/>
    </location>
</feature>
<dbReference type="Proteomes" id="UP000002668">
    <property type="component" value="Genome"/>
</dbReference>
<name>E4ZTM9_LEPMJ</name>
<dbReference type="InParanoid" id="E4ZTM9"/>
<reference evidence="3" key="1">
    <citation type="journal article" date="2011" name="Nat. Commun.">
        <title>Effector diversification within compartments of the Leptosphaeria maculans genome affected by Repeat-Induced Point mutations.</title>
        <authorList>
            <person name="Rouxel T."/>
            <person name="Grandaubert J."/>
            <person name="Hane J.K."/>
            <person name="Hoede C."/>
            <person name="van de Wouw A.P."/>
            <person name="Couloux A."/>
            <person name="Dominguez V."/>
            <person name="Anthouard V."/>
            <person name="Bally P."/>
            <person name="Bourras S."/>
            <person name="Cozijnsen A.J."/>
            <person name="Ciuffetti L.M."/>
            <person name="Degrave A."/>
            <person name="Dilmaghani A."/>
            <person name="Duret L."/>
            <person name="Fudal I."/>
            <person name="Goodwin S.B."/>
            <person name="Gout L."/>
            <person name="Glaser N."/>
            <person name="Linglin J."/>
            <person name="Kema G.H.J."/>
            <person name="Lapalu N."/>
            <person name="Lawrence C.B."/>
            <person name="May K."/>
            <person name="Meyer M."/>
            <person name="Ollivier B."/>
            <person name="Poulain J."/>
            <person name="Schoch C.L."/>
            <person name="Simon A."/>
            <person name="Spatafora J.W."/>
            <person name="Stachowiak A."/>
            <person name="Turgeon B.G."/>
            <person name="Tyler B.M."/>
            <person name="Vincent D."/>
            <person name="Weissenbach J."/>
            <person name="Amselem J."/>
            <person name="Quesneville H."/>
            <person name="Oliver R.P."/>
            <person name="Wincker P."/>
            <person name="Balesdent M.-H."/>
            <person name="Howlett B.J."/>
        </authorList>
    </citation>
    <scope>NUCLEOTIDE SEQUENCE [LARGE SCALE GENOMIC DNA]</scope>
    <source>
        <strain evidence="3">JN3 / isolate v23.1.3 / race Av1-4-5-6-7-8</strain>
    </source>
</reference>
<proteinExistence type="predicted"/>
<dbReference type="EMBL" id="FP929125">
    <property type="protein sequence ID" value="CBX94885.1"/>
    <property type="molecule type" value="Genomic_DNA"/>
</dbReference>